<dbReference type="EMBL" id="JBBWRZ010000004">
    <property type="protein sequence ID" value="KAK8238045.1"/>
    <property type="molecule type" value="Genomic_DNA"/>
</dbReference>
<feature type="region of interest" description="Disordered" evidence="6">
    <location>
        <begin position="181"/>
        <end position="210"/>
    </location>
</feature>
<dbReference type="Proteomes" id="UP001492380">
    <property type="component" value="Unassembled WGS sequence"/>
</dbReference>
<evidence type="ECO:0000256" key="5">
    <source>
        <dbReference type="ARBA" id="ARBA00023242"/>
    </source>
</evidence>
<evidence type="ECO:0000256" key="2">
    <source>
        <dbReference type="ARBA" id="ARBA00023015"/>
    </source>
</evidence>
<feature type="compositionally biased region" description="Low complexity" evidence="6">
    <location>
        <begin position="134"/>
        <end position="160"/>
    </location>
</feature>
<feature type="compositionally biased region" description="Polar residues" evidence="6">
    <location>
        <begin position="106"/>
        <end position="121"/>
    </location>
</feature>
<keyword evidence="3" id="KW-0238">DNA-binding</keyword>
<evidence type="ECO:0000313" key="8">
    <source>
        <dbReference type="EMBL" id="KAK8238045.1"/>
    </source>
</evidence>
<dbReference type="SUPFAM" id="SSF57701">
    <property type="entry name" value="Zn2/Cys6 DNA-binding domain"/>
    <property type="match status" value="1"/>
</dbReference>
<dbReference type="InterPro" id="IPR051089">
    <property type="entry name" value="prtT"/>
</dbReference>
<proteinExistence type="predicted"/>
<sequence length="761" mass="83787">MEAQSSGNRRSSVIKQAACIACRKTKTKCLRDPGAPVCKRCIQKQSECIIPSHHVGRQKGTKNKRTGLAKAIYQVEQALERAKSGRDDPQSRDVAARLQRMLSTVQDLSPASAEQGTTASEKQAFASESPGAGPSEDPTSTWPDDSPSSTASPSPPMSASGDLALNDAENPLQLLAHASDLSRHRHHAGRAVQNDDGNQQSVQAFFGPSKPKLDVSQDMDPIDLGLVTITEAEELFQYFHDHLTHTRWGLDREIHSIDFIRGRSSFLFTSILSSAALFIPSAAAISKRLSLHCKKLAHNAMTERYKSVEIVLAFMVNVPWLSFGNHWADDETCTYLSSALTIAMDLSLHKIVVPSPSKPSTMGLQQPLGADCIDARKALSLDGFDNVDPQSEWGRRLLRRRERTYISLFVLDRGVCLARGRIPIVPCTSLVESCDTWHVSDIADIWDSSVTSIAVMRRDLDVLIRNIKQCCEPFIPGVNSPPDAVQRIKSMIENFFEQWHRIWAYAQQRKYQVPQSQTEAHFRVAGYRLPPYVQILVSHTRLSTYSSVINHPTAPDEVRRFFRAAGLSSALHVLRAAVHGEKELASMPNNTAIMVAFAACFTLRLHSLGAGFSASAAPSVRQLIEEAASSLERIGTTPRHREGVSAILGRYLRAMLGRNISTMTADHTKIPNGRDPTSSNSVSNVSPRAAQQSPGRMSTTAAESTSASMLIPNAPLLFSAMSDVDIDGLLLQNDQALQPFDVNLPGVYSNNFDWMDWLEWT</sequence>
<dbReference type="InterPro" id="IPR001138">
    <property type="entry name" value="Zn2Cys6_DnaBD"/>
</dbReference>
<keyword evidence="9" id="KW-1185">Reference proteome</keyword>
<dbReference type="InterPro" id="IPR036864">
    <property type="entry name" value="Zn2-C6_fun-type_DNA-bd_sf"/>
</dbReference>
<dbReference type="Gene3D" id="4.10.240.10">
    <property type="entry name" value="Zn(2)-C6 fungal-type DNA-binding domain"/>
    <property type="match status" value="1"/>
</dbReference>
<keyword evidence="4" id="KW-0804">Transcription</keyword>
<evidence type="ECO:0000256" key="3">
    <source>
        <dbReference type="ARBA" id="ARBA00023125"/>
    </source>
</evidence>
<organism evidence="8 9">
    <name type="scientific">Phyllosticta capitalensis</name>
    <dbReference type="NCBI Taxonomy" id="121624"/>
    <lineage>
        <taxon>Eukaryota</taxon>
        <taxon>Fungi</taxon>
        <taxon>Dikarya</taxon>
        <taxon>Ascomycota</taxon>
        <taxon>Pezizomycotina</taxon>
        <taxon>Dothideomycetes</taxon>
        <taxon>Dothideomycetes incertae sedis</taxon>
        <taxon>Botryosphaeriales</taxon>
        <taxon>Phyllostictaceae</taxon>
        <taxon>Phyllosticta</taxon>
    </lineage>
</organism>
<evidence type="ECO:0000256" key="1">
    <source>
        <dbReference type="ARBA" id="ARBA00004123"/>
    </source>
</evidence>
<evidence type="ECO:0000256" key="4">
    <source>
        <dbReference type="ARBA" id="ARBA00023163"/>
    </source>
</evidence>
<keyword evidence="5" id="KW-0539">Nucleus</keyword>
<accession>A0ABR1YST8</accession>
<feature type="region of interest" description="Disordered" evidence="6">
    <location>
        <begin position="663"/>
        <end position="704"/>
    </location>
</feature>
<dbReference type="PANTHER" id="PTHR31845:SF17">
    <property type="entry name" value="ZN(II)2CYS6 TRANSCRIPTION FACTOR (EUROFUNG)"/>
    <property type="match status" value="1"/>
</dbReference>
<feature type="region of interest" description="Disordered" evidence="6">
    <location>
        <begin position="106"/>
        <end position="164"/>
    </location>
</feature>
<evidence type="ECO:0000313" key="9">
    <source>
        <dbReference type="Proteomes" id="UP001492380"/>
    </source>
</evidence>
<evidence type="ECO:0000256" key="6">
    <source>
        <dbReference type="SAM" id="MobiDB-lite"/>
    </source>
</evidence>
<comment type="caution">
    <text evidence="8">The sequence shown here is derived from an EMBL/GenBank/DDBJ whole genome shotgun (WGS) entry which is preliminary data.</text>
</comment>
<dbReference type="PROSITE" id="PS50048">
    <property type="entry name" value="ZN2_CY6_FUNGAL_2"/>
    <property type="match status" value="1"/>
</dbReference>
<evidence type="ECO:0000259" key="7">
    <source>
        <dbReference type="PROSITE" id="PS50048"/>
    </source>
</evidence>
<dbReference type="PANTHER" id="PTHR31845">
    <property type="entry name" value="FINGER DOMAIN PROTEIN, PUTATIVE-RELATED"/>
    <property type="match status" value="1"/>
</dbReference>
<name>A0ABR1YST8_9PEZI</name>
<dbReference type="Pfam" id="PF00172">
    <property type="entry name" value="Zn_clus"/>
    <property type="match status" value="1"/>
</dbReference>
<dbReference type="CDD" id="cd12148">
    <property type="entry name" value="fungal_TF_MHR"/>
    <property type="match status" value="1"/>
</dbReference>
<gene>
    <name evidence="8" type="ORF">HDK90DRAFT_502623</name>
</gene>
<dbReference type="PROSITE" id="PS00463">
    <property type="entry name" value="ZN2_CY6_FUNGAL_1"/>
    <property type="match status" value="1"/>
</dbReference>
<reference evidence="8 9" key="1">
    <citation type="submission" date="2024-04" db="EMBL/GenBank/DDBJ databases">
        <title>Phyllosticta paracitricarpa is synonymous to the EU quarantine fungus P. citricarpa based on phylogenomic analyses.</title>
        <authorList>
            <consortium name="Lawrence Berkeley National Laboratory"/>
            <person name="Van Ingen-Buijs V.A."/>
            <person name="Van Westerhoven A.C."/>
            <person name="Haridas S."/>
            <person name="Skiadas P."/>
            <person name="Martin F."/>
            <person name="Groenewald J.Z."/>
            <person name="Crous P.W."/>
            <person name="Seidl M.F."/>
        </authorList>
    </citation>
    <scope>NUCLEOTIDE SEQUENCE [LARGE SCALE GENOMIC DNA]</scope>
    <source>
        <strain evidence="8 9">CBS 123374</strain>
    </source>
</reference>
<dbReference type="CDD" id="cd00067">
    <property type="entry name" value="GAL4"/>
    <property type="match status" value="1"/>
</dbReference>
<protein>
    <recommendedName>
        <fullName evidence="7">Zn(2)-C6 fungal-type domain-containing protein</fullName>
    </recommendedName>
</protein>
<feature type="domain" description="Zn(2)-C6 fungal-type" evidence="7">
    <location>
        <begin position="18"/>
        <end position="50"/>
    </location>
</feature>
<keyword evidence="2" id="KW-0805">Transcription regulation</keyword>
<comment type="subcellular location">
    <subcellularLocation>
        <location evidence="1">Nucleus</location>
    </subcellularLocation>
</comment>